<gene>
    <name evidence="2" type="ORF">KIPB_011410</name>
</gene>
<keyword evidence="1" id="KW-0472">Membrane</keyword>
<feature type="transmembrane region" description="Helical" evidence="1">
    <location>
        <begin position="42"/>
        <end position="65"/>
    </location>
</feature>
<feature type="transmembrane region" description="Helical" evidence="1">
    <location>
        <begin position="130"/>
        <end position="152"/>
    </location>
</feature>
<keyword evidence="1" id="KW-1133">Transmembrane helix</keyword>
<name>A0A9K3D6G7_9EUKA</name>
<dbReference type="AlphaFoldDB" id="A0A9K3D6G7"/>
<keyword evidence="3" id="KW-1185">Reference proteome</keyword>
<accession>A0A9K3D6G7</accession>
<evidence type="ECO:0000256" key="1">
    <source>
        <dbReference type="SAM" id="Phobius"/>
    </source>
</evidence>
<evidence type="ECO:0000313" key="3">
    <source>
        <dbReference type="Proteomes" id="UP000265618"/>
    </source>
</evidence>
<comment type="caution">
    <text evidence="2">The sequence shown here is derived from an EMBL/GenBank/DDBJ whole genome shotgun (WGS) entry which is preliminary data.</text>
</comment>
<protein>
    <submittedName>
        <fullName evidence="2">Uncharacterized protein</fullName>
    </submittedName>
</protein>
<reference evidence="2 3" key="1">
    <citation type="journal article" date="2018" name="PLoS ONE">
        <title>The draft genome of Kipferlia bialata reveals reductive genome evolution in fornicate parasites.</title>
        <authorList>
            <person name="Tanifuji G."/>
            <person name="Takabayashi S."/>
            <person name="Kume K."/>
            <person name="Takagi M."/>
            <person name="Nakayama T."/>
            <person name="Kamikawa R."/>
            <person name="Inagaki Y."/>
            <person name="Hashimoto T."/>
        </authorList>
    </citation>
    <scope>NUCLEOTIDE SEQUENCE [LARGE SCALE GENOMIC DNA]</scope>
    <source>
        <strain evidence="2">NY0173</strain>
    </source>
</reference>
<keyword evidence="1" id="KW-0812">Transmembrane</keyword>
<dbReference type="Proteomes" id="UP000265618">
    <property type="component" value="Unassembled WGS sequence"/>
</dbReference>
<feature type="transmembrane region" description="Helical" evidence="1">
    <location>
        <begin position="98"/>
        <end position="118"/>
    </location>
</feature>
<dbReference type="EMBL" id="BDIP01004626">
    <property type="protein sequence ID" value="GIQ89032.1"/>
    <property type="molecule type" value="Genomic_DNA"/>
</dbReference>
<proteinExistence type="predicted"/>
<evidence type="ECO:0000313" key="2">
    <source>
        <dbReference type="EMBL" id="GIQ89032.1"/>
    </source>
</evidence>
<sequence>MKFFIDTSYPRLRVYRAGYDAWGALSFWDFQDTDPHIHVSRVVYLCLLGVSILTAMLLVGALFILSHRAVPQTDTDVTGQASGMGCWARGQSTGKNDVVALGLMLHVVSIVGGMLFLLDADYTQALPYLVLGTCIVCEGVSVSVVLIPPSVFKGLQVSKTRAGQWQRDVAV</sequence>
<organism evidence="2 3">
    <name type="scientific">Kipferlia bialata</name>
    <dbReference type="NCBI Taxonomy" id="797122"/>
    <lineage>
        <taxon>Eukaryota</taxon>
        <taxon>Metamonada</taxon>
        <taxon>Carpediemonas-like organisms</taxon>
        <taxon>Kipferlia</taxon>
    </lineage>
</organism>